<comment type="similarity">
    <text evidence="3">Belongs to the zyxin/ajuba family.</text>
</comment>
<dbReference type="PROSITE" id="PS50023">
    <property type="entry name" value="LIM_DOMAIN_2"/>
    <property type="match status" value="2"/>
</dbReference>
<comment type="subcellular location">
    <subcellularLocation>
        <location evidence="1">Cell junction</location>
    </subcellularLocation>
    <subcellularLocation>
        <location evidence="2">Cytoplasm</location>
    </subcellularLocation>
</comment>
<evidence type="ECO:0000256" key="3">
    <source>
        <dbReference type="ARBA" id="ARBA00009611"/>
    </source>
</evidence>
<evidence type="ECO:0000313" key="15">
    <source>
        <dbReference type="Proteomes" id="UP000664991"/>
    </source>
</evidence>
<keyword evidence="10 11" id="KW-0440">LIM domain</keyword>
<keyword evidence="6" id="KW-0677">Repeat</keyword>
<dbReference type="PANTHER" id="PTHR24207">
    <property type="entry name" value="ZYX102 PROTEIN"/>
    <property type="match status" value="1"/>
</dbReference>
<evidence type="ECO:0000256" key="12">
    <source>
        <dbReference type="SAM" id="MobiDB-lite"/>
    </source>
</evidence>
<evidence type="ECO:0000256" key="11">
    <source>
        <dbReference type="PROSITE-ProRule" id="PRU00125"/>
    </source>
</evidence>
<feature type="compositionally biased region" description="Low complexity" evidence="12">
    <location>
        <begin position="41"/>
        <end position="53"/>
    </location>
</feature>
<sequence>MSHPSWLPPKSTAEPLGHVSARMETTHSFGTPSISVSTQQPPKKFAPVVAPKPKYNPYKQPGGEGDFLPPPPPPLDDSSVLPPGSGNFPPPPPLDDGAFRGQGNPGGKTLEERRSSLDAEIDSLTSILADLECSSPYKPRPPQGTTSSTASPPVSTPVTGHKRMVIPNQPPLTATKKSTLKPQPAPQAGPIPVAPIGTLKPQPQPVPASYTTASTPSRPTFNVQVKSAQPSSHYMAAPSPGQFYGSGPGAQGYHTQPVPISGQGPPPSTRGGMDYAYVPPPGLQPEPGYGYAPNQGRYYEPYCAVGPGYGGKNDSDPSYGQQGHPNTWKREQGYTPSGPGNQNPAGMYPVAGPKKTYITDPVPAPCVPPLQPKGGPTGSMGPPAAPSSFRPEDELEHLTKKMLYDMENPPADEYFGRCARCGENVVGEGTGCTAMDQVFHVDCFTCIICNNKLRGQPFYAVEKKAYCEPCYINTLEQCSVCSKPIMERILRATGKAYHPHCFTCVMCHRSLDGIPFTVDAGGLIHCIEDFHKKFAPRCSVCKEPIMPAPGQEETVRIVALDRDFHVHCYRCEKRIKRRPVSQPCGMAITTQDSVTYVSSSLCKTAIAHSPVTDGDAYSCIVLSELHYTLSISEDNSAFGGDRVDPITVTKVKDPETKCATCCCFFIHTSDGDLERTWETDLELSPEWSAKVDLCSPGRPQYEYWTHPRTRGGVPSVAPKLVTHQQTTVNKSGPSLTLHTTCYCASVAMKLMSVLGPLWTYRQLGILIFFKVKGFSGMLYVKLMFPFHYLHACRVCKVSFPSSPTVAFSSLPPDSDTVTLLLRLLQLFQYGREGLGKSSEFQAQLSASTFIFDCRVLVILLAETTSHRSVLVKKSLGPSGFQSKSLISEGGSLGHVNVIQLLHSLFDWVLVDVDIHNEGRYALVTYSSFPLPESENLKLNL</sequence>
<dbReference type="Gene3D" id="2.10.110.10">
    <property type="entry name" value="Cysteine Rich Protein"/>
    <property type="match status" value="3"/>
</dbReference>
<dbReference type="GO" id="GO:0005737">
    <property type="term" value="C:cytoplasm"/>
    <property type="evidence" value="ECO:0007669"/>
    <property type="project" value="UniProtKB-SubCell"/>
</dbReference>
<feature type="compositionally biased region" description="Low complexity" evidence="12">
    <location>
        <begin position="76"/>
        <end position="87"/>
    </location>
</feature>
<dbReference type="GO" id="GO:0005925">
    <property type="term" value="C:focal adhesion"/>
    <property type="evidence" value="ECO:0007669"/>
    <property type="project" value="TreeGrafter"/>
</dbReference>
<feature type="compositionally biased region" description="Polar residues" evidence="12">
    <location>
        <begin position="171"/>
        <end position="181"/>
    </location>
</feature>
<keyword evidence="8" id="KW-0130">Cell adhesion</keyword>
<keyword evidence="9" id="KW-0965">Cell junction</keyword>
<dbReference type="AlphaFoldDB" id="A0A836APY9"/>
<comment type="caution">
    <text evidence="14">The sequence shown here is derived from an EMBL/GenBank/DDBJ whole genome shotgun (WGS) entry which is preliminary data.</text>
</comment>
<dbReference type="PANTHER" id="PTHR24207:SF0">
    <property type="entry name" value="LIPOMA-PREFERRED PARTNER"/>
    <property type="match status" value="1"/>
</dbReference>
<feature type="compositionally biased region" description="Polar residues" evidence="12">
    <location>
        <begin position="209"/>
        <end position="232"/>
    </location>
</feature>
<dbReference type="SUPFAM" id="SSF57716">
    <property type="entry name" value="Glucocorticoid receptor-like (DNA-binding domain)"/>
    <property type="match status" value="3"/>
</dbReference>
<feature type="compositionally biased region" description="Polar residues" evidence="12">
    <location>
        <begin position="334"/>
        <end position="344"/>
    </location>
</feature>
<evidence type="ECO:0000256" key="10">
    <source>
        <dbReference type="ARBA" id="ARBA00023038"/>
    </source>
</evidence>
<proteinExistence type="inferred from homology"/>
<dbReference type="GO" id="GO:0001725">
    <property type="term" value="C:stress fiber"/>
    <property type="evidence" value="ECO:0007669"/>
    <property type="project" value="TreeGrafter"/>
</dbReference>
<keyword evidence="7 11" id="KW-0862">Zinc</keyword>
<feature type="region of interest" description="Disordered" evidence="12">
    <location>
        <begin position="1"/>
        <end position="254"/>
    </location>
</feature>
<evidence type="ECO:0000256" key="6">
    <source>
        <dbReference type="ARBA" id="ARBA00022737"/>
    </source>
</evidence>
<evidence type="ECO:0000256" key="8">
    <source>
        <dbReference type="ARBA" id="ARBA00022889"/>
    </source>
</evidence>
<evidence type="ECO:0000256" key="9">
    <source>
        <dbReference type="ARBA" id="ARBA00022949"/>
    </source>
</evidence>
<feature type="domain" description="LIM zinc-binding" evidence="13">
    <location>
        <begin position="416"/>
        <end position="475"/>
    </location>
</feature>
<dbReference type="GO" id="GO:0098609">
    <property type="term" value="P:cell-cell adhesion"/>
    <property type="evidence" value="ECO:0007669"/>
    <property type="project" value="TreeGrafter"/>
</dbReference>
<dbReference type="InterPro" id="IPR001781">
    <property type="entry name" value="Znf_LIM"/>
</dbReference>
<accession>A0A836APY9</accession>
<name>A0A836APY9_SHEEP</name>
<dbReference type="SMART" id="SM00132">
    <property type="entry name" value="LIM"/>
    <property type="match status" value="3"/>
</dbReference>
<feature type="compositionally biased region" description="Pro residues" evidence="12">
    <location>
        <begin position="183"/>
        <end position="193"/>
    </location>
</feature>
<dbReference type="FunFam" id="2.10.110.10:FF:000027">
    <property type="entry name" value="lipoma-preferred partner isoform X1"/>
    <property type="match status" value="1"/>
</dbReference>
<feature type="compositionally biased region" description="Polar residues" evidence="12">
    <location>
        <begin position="316"/>
        <end position="325"/>
    </location>
</feature>
<feature type="compositionally biased region" description="Polar residues" evidence="12">
    <location>
        <begin position="26"/>
        <end position="40"/>
    </location>
</feature>
<organism evidence="14 15">
    <name type="scientific">Ovis aries</name>
    <name type="common">Sheep</name>
    <dbReference type="NCBI Taxonomy" id="9940"/>
    <lineage>
        <taxon>Eukaryota</taxon>
        <taxon>Metazoa</taxon>
        <taxon>Chordata</taxon>
        <taxon>Craniata</taxon>
        <taxon>Vertebrata</taxon>
        <taxon>Euteleostomi</taxon>
        <taxon>Mammalia</taxon>
        <taxon>Eutheria</taxon>
        <taxon>Laurasiatheria</taxon>
        <taxon>Artiodactyla</taxon>
        <taxon>Ruminantia</taxon>
        <taxon>Pecora</taxon>
        <taxon>Bovidae</taxon>
        <taxon>Caprinae</taxon>
        <taxon>Ovis</taxon>
    </lineage>
</organism>
<protein>
    <recommendedName>
        <fullName evidence="13">LIM zinc-binding domain-containing protein</fullName>
    </recommendedName>
</protein>
<dbReference type="FunFam" id="2.10.110.10:FF:000047">
    <property type="entry name" value="lipoma-preferred partner isoform X1"/>
    <property type="match status" value="1"/>
</dbReference>
<dbReference type="GO" id="GO:0046872">
    <property type="term" value="F:metal ion binding"/>
    <property type="evidence" value="ECO:0007669"/>
    <property type="project" value="UniProtKB-KW"/>
</dbReference>
<dbReference type="CDD" id="cd09350">
    <property type="entry name" value="LIM1_TRIP6"/>
    <property type="match status" value="1"/>
</dbReference>
<evidence type="ECO:0000256" key="1">
    <source>
        <dbReference type="ARBA" id="ARBA00004282"/>
    </source>
</evidence>
<evidence type="ECO:0000313" key="14">
    <source>
        <dbReference type="EMBL" id="KAG5215922.1"/>
    </source>
</evidence>
<feature type="region of interest" description="Disordered" evidence="12">
    <location>
        <begin position="309"/>
        <end position="354"/>
    </location>
</feature>
<gene>
    <name evidence="14" type="ORF">JEQ12_001498</name>
</gene>
<keyword evidence="5 11" id="KW-0479">Metal-binding</keyword>
<keyword evidence="4" id="KW-0963">Cytoplasm</keyword>
<evidence type="ECO:0000256" key="4">
    <source>
        <dbReference type="ARBA" id="ARBA00022490"/>
    </source>
</evidence>
<evidence type="ECO:0000259" key="13">
    <source>
        <dbReference type="PROSITE" id="PS50023"/>
    </source>
</evidence>
<evidence type="ECO:0000256" key="2">
    <source>
        <dbReference type="ARBA" id="ARBA00004496"/>
    </source>
</evidence>
<feature type="domain" description="LIM zinc-binding" evidence="13">
    <location>
        <begin position="476"/>
        <end position="536"/>
    </location>
</feature>
<evidence type="ECO:0000256" key="5">
    <source>
        <dbReference type="ARBA" id="ARBA00022723"/>
    </source>
</evidence>
<dbReference type="Pfam" id="PF00412">
    <property type="entry name" value="LIM"/>
    <property type="match status" value="2"/>
</dbReference>
<dbReference type="EMBL" id="JAEMGP010000001">
    <property type="protein sequence ID" value="KAG5215922.1"/>
    <property type="molecule type" value="Genomic_DNA"/>
</dbReference>
<evidence type="ECO:0000256" key="7">
    <source>
        <dbReference type="ARBA" id="ARBA00022833"/>
    </source>
</evidence>
<reference evidence="14 15" key="1">
    <citation type="submission" date="2020-12" db="EMBL/GenBank/DDBJ databases">
        <title>De novo assembly of Tibetan sheep genome.</title>
        <authorList>
            <person name="Li X."/>
        </authorList>
    </citation>
    <scope>NUCLEOTIDE SEQUENCE [LARGE SCALE GENOMIC DNA]</scope>
    <source>
        <tissue evidence="14">Heart</tissue>
    </source>
</reference>
<feature type="compositionally biased region" description="Low complexity" evidence="12">
    <location>
        <begin position="145"/>
        <end position="159"/>
    </location>
</feature>
<dbReference type="PROSITE" id="PS00478">
    <property type="entry name" value="LIM_DOMAIN_1"/>
    <property type="match status" value="1"/>
</dbReference>
<dbReference type="Proteomes" id="UP000664991">
    <property type="component" value="Unassembled WGS sequence"/>
</dbReference>
<feature type="region of interest" description="Disordered" evidence="12">
    <location>
        <begin position="369"/>
        <end position="390"/>
    </location>
</feature>